<reference evidence="3" key="1">
    <citation type="submission" date="2024-05" db="EMBL/GenBank/DDBJ databases">
        <authorList>
            <person name="Cai S.Y."/>
            <person name="Jin L.M."/>
            <person name="Li H.R."/>
        </authorList>
    </citation>
    <scope>NUCLEOTIDE SEQUENCE</scope>
    <source>
        <strain evidence="3">A5-74</strain>
    </source>
</reference>
<dbReference type="InterPro" id="IPR023365">
    <property type="entry name" value="Sortase_dom-sf"/>
</dbReference>
<proteinExistence type="predicted"/>
<dbReference type="GO" id="GO:0016787">
    <property type="term" value="F:hydrolase activity"/>
    <property type="evidence" value="ECO:0007669"/>
    <property type="project" value="UniProtKB-KW"/>
</dbReference>
<sequence>MTHIKGAASTVFRLLTLWWVIAVVLAGVGGAAIGGALAGQQHAPQPTAAQANPAPAPTTITITKKATAQAPGTRTGTGASSSPRPKPTPTRPTLAGPPTASSTPTPTAPLVLAASAPLAITIPSIGVQSTLVQLGLNPDKSIEVPPLDDPDSKAGWYKYSPTPGQIGPTVILGHVDSVKYGPGVFFKLGALQPGATVEVTLTDRVVAVFTVDKVVAYPKSAFPSSAVYGAIHHPGLRLITCGGAFDPAAGSYESNIVAYATLTARRPAT</sequence>
<feature type="region of interest" description="Disordered" evidence="2">
    <location>
        <begin position="64"/>
        <end position="108"/>
    </location>
</feature>
<accession>A0AAU8DRK7</accession>
<evidence type="ECO:0000256" key="2">
    <source>
        <dbReference type="SAM" id="MobiDB-lite"/>
    </source>
</evidence>
<gene>
    <name evidence="3" type="ORF">ABLG96_03255</name>
</gene>
<evidence type="ECO:0000313" key="3">
    <source>
        <dbReference type="EMBL" id="XCG64378.1"/>
    </source>
</evidence>
<dbReference type="Pfam" id="PF04203">
    <property type="entry name" value="Sortase"/>
    <property type="match status" value="1"/>
</dbReference>
<dbReference type="CDD" id="cd05829">
    <property type="entry name" value="Sortase_F"/>
    <property type="match status" value="1"/>
</dbReference>
<name>A0AAU8DRK7_9ACTN</name>
<protein>
    <submittedName>
        <fullName evidence="3">Class F sortase</fullName>
    </submittedName>
</protein>
<dbReference type="EMBL" id="CP159218">
    <property type="protein sequence ID" value="XCG64378.1"/>
    <property type="molecule type" value="Genomic_DNA"/>
</dbReference>
<dbReference type="Gene3D" id="2.40.260.10">
    <property type="entry name" value="Sortase"/>
    <property type="match status" value="1"/>
</dbReference>
<dbReference type="NCBIfam" id="NF033748">
    <property type="entry name" value="class_F_sortase"/>
    <property type="match status" value="1"/>
</dbReference>
<dbReference type="InterPro" id="IPR005754">
    <property type="entry name" value="Sortase"/>
</dbReference>
<dbReference type="InterPro" id="IPR042001">
    <property type="entry name" value="Sortase_F"/>
</dbReference>
<dbReference type="RefSeq" id="WP_353649991.1">
    <property type="nucleotide sequence ID" value="NZ_CP159218.1"/>
</dbReference>
<dbReference type="AlphaFoldDB" id="A0AAU8DRK7"/>
<feature type="compositionally biased region" description="Low complexity" evidence="2">
    <location>
        <begin position="91"/>
        <end position="108"/>
    </location>
</feature>
<keyword evidence="1" id="KW-0378">Hydrolase</keyword>
<organism evidence="3">
    <name type="scientific">Nakamurella sp. A5-74</name>
    <dbReference type="NCBI Taxonomy" id="3158264"/>
    <lineage>
        <taxon>Bacteria</taxon>
        <taxon>Bacillati</taxon>
        <taxon>Actinomycetota</taxon>
        <taxon>Actinomycetes</taxon>
        <taxon>Nakamurellales</taxon>
        <taxon>Nakamurellaceae</taxon>
        <taxon>Nakamurella</taxon>
    </lineage>
</organism>
<evidence type="ECO:0000256" key="1">
    <source>
        <dbReference type="ARBA" id="ARBA00022801"/>
    </source>
</evidence>